<dbReference type="RefSeq" id="WP_206091544.1">
    <property type="nucleotide sequence ID" value="NZ_CP065053.1"/>
</dbReference>
<name>A0AA48WIF9_9BURK</name>
<sequence>MAQAARISDPIGHSPTMSWLLAGLLAGAAIAVAAVVIVGTGGLAAVAMVGAGAAMGAGLGEAMSTMSWAPKEVSGMISGLCSFNVFTNGKPAARAHLDMTLCAKHPQAPLPIATGSATVFINGMPAARVDDTIACSAVITSGSNNVNIGGGTVQTDNIAPEELVPGWVHAALLVVGIGSAVVLAGPLLAVAGLAGGLLGGLGGGWLGGAIFGEGSDGQKWSALGGSLIGGLLGAKGGSAWEAARAARPNQSVSIIGFRGAGKPVDLLGENPPHPYEVTGHVGYSLDGGKTIYGFGPDVPKNMTAFEAVQSLREGTMYKGIITDDTAVFAEVAKNPSIGRDGTPQVVIEQKIPMTQAQYDAVVAAHEARGVKMPMDDLLYGFPKEGGCTFNCATYPSQMGIPIPETTGNMRTYMPALEEVGVPWVPKE</sequence>
<dbReference type="CDD" id="cd14742">
    <property type="entry name" value="PAAR_RHS"/>
    <property type="match status" value="1"/>
</dbReference>
<proteinExistence type="predicted"/>
<dbReference type="EMBL" id="CP065053">
    <property type="protein sequence ID" value="QPI52044.1"/>
    <property type="molecule type" value="Genomic_DNA"/>
</dbReference>
<organism evidence="1 2">
    <name type="scientific">Massilia antarctica</name>
    <dbReference type="NCBI Taxonomy" id="2765360"/>
    <lineage>
        <taxon>Bacteria</taxon>
        <taxon>Pseudomonadati</taxon>
        <taxon>Pseudomonadota</taxon>
        <taxon>Betaproteobacteria</taxon>
        <taxon>Burkholderiales</taxon>
        <taxon>Oxalobacteraceae</taxon>
        <taxon>Telluria group</taxon>
        <taxon>Massilia</taxon>
    </lineage>
</organism>
<accession>A0AA48WIF9</accession>
<evidence type="ECO:0000313" key="2">
    <source>
        <dbReference type="Proteomes" id="UP000662888"/>
    </source>
</evidence>
<evidence type="ECO:0000313" key="1">
    <source>
        <dbReference type="EMBL" id="QPI52044.1"/>
    </source>
</evidence>
<protein>
    <submittedName>
        <fullName evidence="1">PAAR domain-containing protein</fullName>
    </submittedName>
</protein>
<dbReference type="Proteomes" id="UP000662888">
    <property type="component" value="Chromosome"/>
</dbReference>
<dbReference type="Pfam" id="PF05488">
    <property type="entry name" value="PAAR_motif"/>
    <property type="match status" value="1"/>
</dbReference>
<dbReference type="InterPro" id="IPR008727">
    <property type="entry name" value="PAAR_motif"/>
</dbReference>
<gene>
    <name evidence="1" type="ORF">IV454_11395</name>
</gene>
<reference evidence="1 2" key="1">
    <citation type="submission" date="2020-11" db="EMBL/GenBank/DDBJ databases">
        <authorList>
            <person name="Sun Q."/>
        </authorList>
    </citation>
    <scope>NUCLEOTIDE SEQUENCE [LARGE SCALE GENOMIC DNA]</scope>
    <source>
        <strain evidence="1 2">P8398</strain>
    </source>
</reference>
<dbReference type="Gene3D" id="2.60.200.60">
    <property type="match status" value="1"/>
</dbReference>
<keyword evidence="2" id="KW-1185">Reference proteome</keyword>